<dbReference type="Proteomes" id="UP000190285">
    <property type="component" value="Unassembled WGS sequence"/>
</dbReference>
<dbReference type="InterPro" id="IPR004564">
    <property type="entry name" value="OM_lipoprot_carrier_LolA-like"/>
</dbReference>
<evidence type="ECO:0000313" key="2">
    <source>
        <dbReference type="EMBL" id="SKC50530.1"/>
    </source>
</evidence>
<keyword evidence="2" id="KW-0449">Lipoprotein</keyword>
<dbReference type="Gene3D" id="2.50.20.10">
    <property type="entry name" value="Lipoprotein localisation LolA/LolB/LppX"/>
    <property type="match status" value="1"/>
</dbReference>
<evidence type="ECO:0000313" key="3">
    <source>
        <dbReference type="Proteomes" id="UP000190285"/>
    </source>
</evidence>
<dbReference type="PANTHER" id="PTHR37507:SF2">
    <property type="entry name" value="SPORULATION PROTEIN YDCC"/>
    <property type="match status" value="1"/>
</dbReference>
<dbReference type="OrthoDB" id="2047841at2"/>
<proteinExistence type="predicted"/>
<dbReference type="InterPro" id="IPR052944">
    <property type="entry name" value="Sporulation_related"/>
</dbReference>
<dbReference type="AlphaFoldDB" id="A0A1T5JGF9"/>
<dbReference type="STRING" id="36842.SAMN02194393_01169"/>
<organism evidence="2 3">
    <name type="scientific">Maledivibacter halophilus</name>
    <dbReference type="NCBI Taxonomy" id="36842"/>
    <lineage>
        <taxon>Bacteria</taxon>
        <taxon>Bacillati</taxon>
        <taxon>Bacillota</taxon>
        <taxon>Clostridia</taxon>
        <taxon>Peptostreptococcales</taxon>
        <taxon>Caminicellaceae</taxon>
        <taxon>Maledivibacter</taxon>
    </lineage>
</organism>
<accession>A0A1T5JGF9</accession>
<dbReference type="SUPFAM" id="SSF89392">
    <property type="entry name" value="Prokaryotic lipoproteins and lipoprotein localization factors"/>
    <property type="match status" value="1"/>
</dbReference>
<name>A0A1T5JGF9_9FIRM</name>
<dbReference type="InterPro" id="IPR029046">
    <property type="entry name" value="LolA/LolB/LppX"/>
</dbReference>
<keyword evidence="3" id="KW-1185">Reference proteome</keyword>
<reference evidence="2 3" key="1">
    <citation type="submission" date="2017-02" db="EMBL/GenBank/DDBJ databases">
        <authorList>
            <person name="Peterson S.W."/>
        </authorList>
    </citation>
    <scope>NUCLEOTIDE SEQUENCE [LARGE SCALE GENOMIC DNA]</scope>
    <source>
        <strain evidence="2 3">M1</strain>
    </source>
</reference>
<sequence>MKNKLILIILFAILLLAGCSEKTDKEIFYDAQKKIVGIETYICTADITVYGNKKPQKYTVKQWFKAPDKCRIEIQSPESLRGKKTIYNGKRAWVSHPKIGQEWLMEKFSSSMEKKMFLGHFINNFLNTENATISRKIINDEDYIVMETEIPGNHPYFNKEKLLFDTKQYYPYRLQVFDIEDDVRIDVKFLSFSYNESIDDKIFNIR</sequence>
<protein>
    <submittedName>
        <fullName evidence="2">Outer membrane lipoprotein-sorting protein</fullName>
    </submittedName>
</protein>
<feature type="chain" id="PRO_5012459557" evidence="1">
    <location>
        <begin position="23"/>
        <end position="206"/>
    </location>
</feature>
<evidence type="ECO:0000256" key="1">
    <source>
        <dbReference type="SAM" id="SignalP"/>
    </source>
</evidence>
<dbReference type="PANTHER" id="PTHR37507">
    <property type="entry name" value="SPORULATION PROTEIN YDCC"/>
    <property type="match status" value="1"/>
</dbReference>
<dbReference type="PROSITE" id="PS51257">
    <property type="entry name" value="PROKAR_LIPOPROTEIN"/>
    <property type="match status" value="1"/>
</dbReference>
<dbReference type="Pfam" id="PF03548">
    <property type="entry name" value="LolA"/>
    <property type="match status" value="1"/>
</dbReference>
<gene>
    <name evidence="2" type="ORF">SAMN02194393_01169</name>
</gene>
<dbReference type="EMBL" id="FUZT01000002">
    <property type="protein sequence ID" value="SKC50530.1"/>
    <property type="molecule type" value="Genomic_DNA"/>
</dbReference>
<dbReference type="RefSeq" id="WP_079490019.1">
    <property type="nucleotide sequence ID" value="NZ_FUZT01000002.1"/>
</dbReference>
<feature type="signal peptide" evidence="1">
    <location>
        <begin position="1"/>
        <end position="22"/>
    </location>
</feature>
<keyword evidence="1" id="KW-0732">Signal</keyword>